<dbReference type="PROSITE" id="PS50005">
    <property type="entry name" value="TPR"/>
    <property type="match status" value="1"/>
</dbReference>
<dbReference type="Proteomes" id="UP000267804">
    <property type="component" value="Chromosome"/>
</dbReference>
<dbReference type="InterPro" id="IPR019734">
    <property type="entry name" value="TPR_rpt"/>
</dbReference>
<dbReference type="EMBL" id="CP024087">
    <property type="protein sequence ID" value="AYF31252.1"/>
    <property type="molecule type" value="Genomic_DNA"/>
</dbReference>
<evidence type="ECO:0000256" key="2">
    <source>
        <dbReference type="SAM" id="MobiDB-lite"/>
    </source>
</evidence>
<feature type="transmembrane region" description="Helical" evidence="3">
    <location>
        <begin position="310"/>
        <end position="327"/>
    </location>
</feature>
<keyword evidence="1" id="KW-0802">TPR repeat</keyword>
<proteinExistence type="predicted"/>
<dbReference type="RefSeq" id="WP_120574108.1">
    <property type="nucleotide sequence ID" value="NZ_CP024087.1"/>
</dbReference>
<sequence>MPSDAAPDQSAADGYLQRAHLLAELGRYDEGIGELTALIAAEPAHLPALTMLARMHLAADRPAEALAAAETAVVAAGGTSERESPASEPPAFGTLAAETTTRDVPGAVPPGAGAAADETPAQEAAGAETPAVGEVVPALVARGFALLDLERWKPAAATADEILARAPGDPYAQRSAAALLSASRNGQAALDAAWRGVELSPDEPEAHLVLGLVAVRLQLFDLAERAYREALRLDPELGEAGQDVGVARLERRRYAETLEHLTAMADLPVARPDPVRTVDDGIRRLLLSVAGLSLFGSVLVAALAPASPGASRLFAVLAVAGVAVLLRRPATWRPGLREAMSRGLVVPVYAAAAAVVLLLAYALVGGPWPLVGAITASVVAGFTAFARR</sequence>
<feature type="region of interest" description="Disordered" evidence="2">
    <location>
        <begin position="102"/>
        <end position="129"/>
    </location>
</feature>
<gene>
    <name evidence="4" type="ORF">CSH63_28180</name>
</gene>
<feature type="transmembrane region" description="Helical" evidence="3">
    <location>
        <begin position="339"/>
        <end position="362"/>
    </location>
</feature>
<dbReference type="KEGG" id="mtua:CSH63_28180"/>
<evidence type="ECO:0000256" key="3">
    <source>
        <dbReference type="SAM" id="Phobius"/>
    </source>
</evidence>
<accession>A0A386WTE1</accession>
<dbReference type="SMART" id="SM00028">
    <property type="entry name" value="TPR"/>
    <property type="match status" value="5"/>
</dbReference>
<feature type="repeat" description="TPR" evidence="1">
    <location>
        <begin position="204"/>
        <end position="237"/>
    </location>
</feature>
<feature type="compositionally biased region" description="Low complexity" evidence="2">
    <location>
        <begin position="104"/>
        <end position="127"/>
    </location>
</feature>
<evidence type="ECO:0000256" key="1">
    <source>
        <dbReference type="PROSITE-ProRule" id="PRU00339"/>
    </source>
</evidence>
<dbReference type="Pfam" id="PF13432">
    <property type="entry name" value="TPR_16"/>
    <property type="match status" value="2"/>
</dbReference>
<keyword evidence="3" id="KW-1133">Transmembrane helix</keyword>
<evidence type="ECO:0008006" key="6">
    <source>
        <dbReference type="Google" id="ProtNLM"/>
    </source>
</evidence>
<feature type="transmembrane region" description="Helical" evidence="3">
    <location>
        <begin position="285"/>
        <end position="304"/>
    </location>
</feature>
<dbReference type="SUPFAM" id="SSF48452">
    <property type="entry name" value="TPR-like"/>
    <property type="match status" value="2"/>
</dbReference>
<name>A0A386WTE1_9ACTN</name>
<evidence type="ECO:0000313" key="5">
    <source>
        <dbReference type="Proteomes" id="UP000267804"/>
    </source>
</evidence>
<protein>
    <recommendedName>
        <fullName evidence="6">Tetratricopeptide repeat-containing protein</fullName>
    </recommendedName>
</protein>
<dbReference type="Gene3D" id="1.25.40.10">
    <property type="entry name" value="Tetratricopeptide repeat domain"/>
    <property type="match status" value="2"/>
</dbReference>
<keyword evidence="3" id="KW-0472">Membrane</keyword>
<reference evidence="4 5" key="1">
    <citation type="submission" date="2017-10" db="EMBL/GenBank/DDBJ databases">
        <title>Integration of genomic and chemical information greatly accelerates assignment of the full stereostructure of myelolactone, a potent inhibitor of myeloma from a marine-derived Micromonospora.</title>
        <authorList>
            <person name="Kim M.C."/>
            <person name="Machado H."/>
            <person name="Jensen P.R."/>
            <person name="Fenical W."/>
        </authorList>
    </citation>
    <scope>NUCLEOTIDE SEQUENCE [LARGE SCALE GENOMIC DNA]</scope>
    <source>
        <strain evidence="4 5">CNY-010</strain>
    </source>
</reference>
<evidence type="ECO:0000313" key="4">
    <source>
        <dbReference type="EMBL" id="AYF31252.1"/>
    </source>
</evidence>
<dbReference type="InterPro" id="IPR011990">
    <property type="entry name" value="TPR-like_helical_dom_sf"/>
</dbReference>
<organism evidence="4 5">
    <name type="scientific">Micromonospora tulbaghiae</name>
    <dbReference type="NCBI Taxonomy" id="479978"/>
    <lineage>
        <taxon>Bacteria</taxon>
        <taxon>Bacillati</taxon>
        <taxon>Actinomycetota</taxon>
        <taxon>Actinomycetes</taxon>
        <taxon>Micromonosporales</taxon>
        <taxon>Micromonosporaceae</taxon>
        <taxon>Micromonospora</taxon>
    </lineage>
</organism>
<feature type="transmembrane region" description="Helical" evidence="3">
    <location>
        <begin position="368"/>
        <end position="386"/>
    </location>
</feature>
<dbReference type="AlphaFoldDB" id="A0A386WTE1"/>
<keyword evidence="3" id="KW-0812">Transmembrane</keyword>